<evidence type="ECO:0008006" key="7">
    <source>
        <dbReference type="Google" id="ProtNLM"/>
    </source>
</evidence>
<dbReference type="Proteomes" id="UP000694557">
    <property type="component" value="Unassembled WGS sequence"/>
</dbReference>
<dbReference type="InterPro" id="IPR026939">
    <property type="entry name" value="ZNF706/At2g23090_sf"/>
</dbReference>
<accession>A0A8C7ISI4</accession>
<reference evidence="5" key="1">
    <citation type="submission" date="2025-08" db="UniProtKB">
        <authorList>
            <consortium name="Ensembl"/>
        </authorList>
    </citation>
    <scope>IDENTIFICATION</scope>
</reference>
<keyword evidence="4" id="KW-0539">Nucleus</keyword>
<evidence type="ECO:0000256" key="4">
    <source>
        <dbReference type="ARBA" id="ARBA00023242"/>
    </source>
</evidence>
<sequence>MCLIYCRKSLLLPSKQQVISIASRQGYGTALAVKKKEAAVDQKTADKAALVHTCPVCQVNADLKTFKQHFESKHPKTPMVPVLVDVQA</sequence>
<dbReference type="InterPro" id="IPR045230">
    <property type="entry name" value="MBS1/2-like"/>
</dbReference>
<dbReference type="GeneTree" id="ENSGT00970000196788"/>
<protein>
    <recommendedName>
        <fullName evidence="7">Zinc finger protein 706</fullName>
    </recommendedName>
</protein>
<evidence type="ECO:0000256" key="3">
    <source>
        <dbReference type="ARBA" id="ARBA00022490"/>
    </source>
</evidence>
<dbReference type="PANTHER" id="PTHR21213">
    <property type="entry name" value="GEO09665P1-RELATED"/>
    <property type="match status" value="1"/>
</dbReference>
<dbReference type="GO" id="GO:0005634">
    <property type="term" value="C:nucleus"/>
    <property type="evidence" value="ECO:0007669"/>
    <property type="project" value="UniProtKB-SubCell"/>
</dbReference>
<dbReference type="PANTHER" id="PTHR21213:SF26">
    <property type="entry name" value="ZGC:91910"/>
    <property type="match status" value="1"/>
</dbReference>
<dbReference type="AlphaFoldDB" id="A0A8C7ISI4"/>
<dbReference type="SUPFAM" id="SSF118359">
    <property type="entry name" value="Expressed protein At2g23090/F21P24.15"/>
    <property type="match status" value="1"/>
</dbReference>
<keyword evidence="6" id="KW-1185">Reference proteome</keyword>
<dbReference type="Ensembl" id="ENSOKIT00005080932.1">
    <property type="protein sequence ID" value="ENSOKIP00005075935.1"/>
    <property type="gene ID" value="ENSOKIG00005032775.1"/>
</dbReference>
<comment type="subcellular location">
    <subcellularLocation>
        <location evidence="2">Cytoplasm</location>
    </subcellularLocation>
    <subcellularLocation>
        <location evidence="1">Nucleus</location>
    </subcellularLocation>
</comment>
<evidence type="ECO:0000313" key="6">
    <source>
        <dbReference type="Proteomes" id="UP000694557"/>
    </source>
</evidence>
<name>A0A8C7ISI4_ONCKI</name>
<dbReference type="Gene3D" id="4.10.1050.10">
    <property type="entry name" value="At2g23090-like"/>
    <property type="match status" value="1"/>
</dbReference>
<evidence type="ECO:0000313" key="5">
    <source>
        <dbReference type="Ensembl" id="ENSOKIP00005075935.1"/>
    </source>
</evidence>
<evidence type="ECO:0000256" key="2">
    <source>
        <dbReference type="ARBA" id="ARBA00004496"/>
    </source>
</evidence>
<reference evidence="5" key="2">
    <citation type="submission" date="2025-09" db="UniProtKB">
        <authorList>
            <consortium name="Ensembl"/>
        </authorList>
    </citation>
    <scope>IDENTIFICATION</scope>
</reference>
<dbReference type="GO" id="GO:0005737">
    <property type="term" value="C:cytoplasm"/>
    <property type="evidence" value="ECO:0007669"/>
    <property type="project" value="UniProtKB-SubCell"/>
</dbReference>
<keyword evidence="3" id="KW-0963">Cytoplasm</keyword>
<evidence type="ECO:0000256" key="1">
    <source>
        <dbReference type="ARBA" id="ARBA00004123"/>
    </source>
</evidence>
<organism evidence="5 6">
    <name type="scientific">Oncorhynchus kisutch</name>
    <name type="common">Coho salmon</name>
    <name type="synonym">Salmo kisutch</name>
    <dbReference type="NCBI Taxonomy" id="8019"/>
    <lineage>
        <taxon>Eukaryota</taxon>
        <taxon>Metazoa</taxon>
        <taxon>Chordata</taxon>
        <taxon>Craniata</taxon>
        <taxon>Vertebrata</taxon>
        <taxon>Euteleostomi</taxon>
        <taxon>Actinopterygii</taxon>
        <taxon>Neopterygii</taxon>
        <taxon>Teleostei</taxon>
        <taxon>Protacanthopterygii</taxon>
        <taxon>Salmoniformes</taxon>
        <taxon>Salmonidae</taxon>
        <taxon>Salmoninae</taxon>
        <taxon>Oncorhynchus</taxon>
    </lineage>
</organism>
<proteinExistence type="predicted"/>